<name>A0ABU8YGD8_9CYAN</name>
<gene>
    <name evidence="1" type="ORF">WMG39_01055</name>
</gene>
<keyword evidence="2" id="KW-1185">Reference proteome</keyword>
<dbReference type="Proteomes" id="UP001384579">
    <property type="component" value="Unassembled WGS sequence"/>
</dbReference>
<reference evidence="1 2" key="1">
    <citation type="journal article" date="2020" name="Harmful Algae">
        <title>Molecular and morphological characterization of a novel dihydroanatoxin-a producing Microcoleus species (cyanobacteria) from the Russian River, California, USA.</title>
        <authorList>
            <person name="Conklin K.Y."/>
            <person name="Stancheva R."/>
            <person name="Otten T.G."/>
            <person name="Fadness R."/>
            <person name="Boyer G.L."/>
            <person name="Read B."/>
            <person name="Zhang X."/>
            <person name="Sheath R.G."/>
        </authorList>
    </citation>
    <scope>NUCLEOTIDE SEQUENCE [LARGE SCALE GENOMIC DNA]</scope>
    <source>
        <strain evidence="1 2">PTRS2</strain>
    </source>
</reference>
<protein>
    <submittedName>
        <fullName evidence="1">Uncharacterized protein</fullName>
    </submittedName>
</protein>
<accession>A0ABU8YGD8</accession>
<evidence type="ECO:0000313" key="2">
    <source>
        <dbReference type="Proteomes" id="UP001384579"/>
    </source>
</evidence>
<evidence type="ECO:0000313" key="1">
    <source>
        <dbReference type="EMBL" id="MEK0183430.1"/>
    </source>
</evidence>
<dbReference type="RefSeq" id="WP_340520585.1">
    <property type="nucleotide sequence ID" value="NZ_JBBLXS010000007.1"/>
</dbReference>
<proteinExistence type="predicted"/>
<sequence>MVKFHPAAIGGFDRFALPGTLGISSDRPKAFYFIGRPDRGTGECC</sequence>
<organism evidence="1 2">
    <name type="scientific">Microcoleus anatoxicus PTRS2</name>
    <dbReference type="NCBI Taxonomy" id="2705321"/>
    <lineage>
        <taxon>Bacteria</taxon>
        <taxon>Bacillati</taxon>
        <taxon>Cyanobacteriota</taxon>
        <taxon>Cyanophyceae</taxon>
        <taxon>Oscillatoriophycideae</taxon>
        <taxon>Oscillatoriales</taxon>
        <taxon>Microcoleaceae</taxon>
        <taxon>Microcoleus</taxon>
        <taxon>Microcoleus anatoxicus</taxon>
    </lineage>
</organism>
<comment type="caution">
    <text evidence="1">The sequence shown here is derived from an EMBL/GenBank/DDBJ whole genome shotgun (WGS) entry which is preliminary data.</text>
</comment>
<dbReference type="EMBL" id="JBBLXS010000007">
    <property type="protein sequence ID" value="MEK0183430.1"/>
    <property type="molecule type" value="Genomic_DNA"/>
</dbReference>